<dbReference type="OrthoDB" id="443551at2759"/>
<dbReference type="EC" id="4.2.1.75" evidence="3 7"/>
<comment type="pathway">
    <text evidence="1 7">Porphyrin-containing compound metabolism; protoporphyrin-IX biosynthesis; coproporphyrinogen-III from 5-aminolevulinate: step 3/4.</text>
</comment>
<comment type="function">
    <text evidence="7">Catalyzes cyclization of the linear tetrapyrrole, hydroxymethylbilane, to the macrocyclic uroporphyrinogen III.</text>
</comment>
<protein>
    <recommendedName>
        <fullName evidence="3 7">Uroporphyrinogen-III synthase</fullName>
        <ecNumber evidence="3 7">4.2.1.75</ecNumber>
    </recommendedName>
</protein>
<dbReference type="GO" id="GO:0004852">
    <property type="term" value="F:uroporphyrinogen-III synthase activity"/>
    <property type="evidence" value="ECO:0007669"/>
    <property type="project" value="UniProtKB-UniRule"/>
</dbReference>
<evidence type="ECO:0000256" key="6">
    <source>
        <dbReference type="ARBA" id="ARBA00048617"/>
    </source>
</evidence>
<keyword evidence="4 7" id="KW-0456">Lyase</keyword>
<evidence type="ECO:0000256" key="1">
    <source>
        <dbReference type="ARBA" id="ARBA00004772"/>
    </source>
</evidence>
<dbReference type="PANTHER" id="PTHR38042:SF1">
    <property type="entry name" value="UROPORPHYRINOGEN-III SYNTHASE, CHLOROPLASTIC"/>
    <property type="match status" value="1"/>
</dbReference>
<evidence type="ECO:0000256" key="7">
    <source>
        <dbReference type="RuleBase" id="RU366031"/>
    </source>
</evidence>
<reference evidence="10" key="1">
    <citation type="journal article" date="2019" name="Curr. Biol.">
        <title>Genome Sequence of Striga asiatica Provides Insight into the Evolution of Plant Parasitism.</title>
        <authorList>
            <person name="Yoshida S."/>
            <person name="Kim S."/>
            <person name="Wafula E.K."/>
            <person name="Tanskanen J."/>
            <person name="Kim Y.M."/>
            <person name="Honaas L."/>
            <person name="Yang Z."/>
            <person name="Spallek T."/>
            <person name="Conn C.E."/>
            <person name="Ichihashi Y."/>
            <person name="Cheong K."/>
            <person name="Cui S."/>
            <person name="Der J.P."/>
            <person name="Gundlach H."/>
            <person name="Jiao Y."/>
            <person name="Hori C."/>
            <person name="Ishida J.K."/>
            <person name="Kasahara H."/>
            <person name="Kiba T."/>
            <person name="Kim M.S."/>
            <person name="Koo N."/>
            <person name="Laohavisit A."/>
            <person name="Lee Y.H."/>
            <person name="Lumba S."/>
            <person name="McCourt P."/>
            <person name="Mortimer J.C."/>
            <person name="Mutuku J.M."/>
            <person name="Nomura T."/>
            <person name="Sasaki-Sekimoto Y."/>
            <person name="Seto Y."/>
            <person name="Wang Y."/>
            <person name="Wakatake T."/>
            <person name="Sakakibara H."/>
            <person name="Demura T."/>
            <person name="Yamaguchi S."/>
            <person name="Yoneyama K."/>
            <person name="Manabe R.I."/>
            <person name="Nelson D.C."/>
            <person name="Schulman A.H."/>
            <person name="Timko M.P."/>
            <person name="dePamphilis C.W."/>
            <person name="Choi D."/>
            <person name="Shirasu K."/>
        </authorList>
    </citation>
    <scope>NUCLEOTIDE SEQUENCE [LARGE SCALE GENOMIC DNA]</scope>
    <source>
        <strain evidence="10">cv. UVA1</strain>
    </source>
</reference>
<dbReference type="InterPro" id="IPR039793">
    <property type="entry name" value="UROS/Hem4"/>
</dbReference>
<proteinExistence type="inferred from homology"/>
<dbReference type="InterPro" id="IPR003754">
    <property type="entry name" value="4pyrrol_synth_uPrphyn_synth"/>
</dbReference>
<feature type="domain" description="Tetrapyrrole biosynthesis uroporphyrinogen III synthase" evidence="8">
    <location>
        <begin position="23"/>
        <end position="82"/>
    </location>
</feature>
<evidence type="ECO:0000256" key="3">
    <source>
        <dbReference type="ARBA" id="ARBA00013109"/>
    </source>
</evidence>
<dbReference type="Gene3D" id="3.40.50.10090">
    <property type="match status" value="1"/>
</dbReference>
<gene>
    <name evidence="9" type="ORF">STAS_12682</name>
</gene>
<evidence type="ECO:0000256" key="4">
    <source>
        <dbReference type="ARBA" id="ARBA00023239"/>
    </source>
</evidence>
<sequence length="107" mass="11752">MWCGGSCELVNHVDEIVLEQALLAPVIAVASPSAIRAWISLIPEPQRWDNAVACIGETTALAAKKLGLRNVYFPENPGIEGYVFSLEELCLLNSLKSYVCFSMHFPN</sequence>
<dbReference type="Pfam" id="PF02602">
    <property type="entry name" value="HEM4"/>
    <property type="match status" value="1"/>
</dbReference>
<dbReference type="UniPathway" id="UPA00251">
    <property type="reaction ID" value="UER00320"/>
</dbReference>
<dbReference type="GO" id="GO:0006782">
    <property type="term" value="P:protoporphyrinogen IX biosynthetic process"/>
    <property type="evidence" value="ECO:0007669"/>
    <property type="project" value="UniProtKB-UniRule"/>
</dbReference>
<evidence type="ECO:0000313" key="9">
    <source>
        <dbReference type="EMBL" id="GER36349.1"/>
    </source>
</evidence>
<dbReference type="SUPFAM" id="SSF69618">
    <property type="entry name" value="HemD-like"/>
    <property type="match status" value="1"/>
</dbReference>
<dbReference type="GO" id="GO:0009507">
    <property type="term" value="C:chloroplast"/>
    <property type="evidence" value="ECO:0007669"/>
    <property type="project" value="TreeGrafter"/>
</dbReference>
<comment type="caution">
    <text evidence="9">The sequence shown here is derived from an EMBL/GenBank/DDBJ whole genome shotgun (WGS) entry which is preliminary data.</text>
</comment>
<dbReference type="Proteomes" id="UP000325081">
    <property type="component" value="Unassembled WGS sequence"/>
</dbReference>
<comment type="similarity">
    <text evidence="2 7">Belongs to the uroporphyrinogen-III synthase family.</text>
</comment>
<organism evidence="9 10">
    <name type="scientific">Striga asiatica</name>
    <name type="common">Asiatic witchweed</name>
    <name type="synonym">Buchnera asiatica</name>
    <dbReference type="NCBI Taxonomy" id="4170"/>
    <lineage>
        <taxon>Eukaryota</taxon>
        <taxon>Viridiplantae</taxon>
        <taxon>Streptophyta</taxon>
        <taxon>Embryophyta</taxon>
        <taxon>Tracheophyta</taxon>
        <taxon>Spermatophyta</taxon>
        <taxon>Magnoliopsida</taxon>
        <taxon>eudicotyledons</taxon>
        <taxon>Gunneridae</taxon>
        <taxon>Pentapetalae</taxon>
        <taxon>asterids</taxon>
        <taxon>lamiids</taxon>
        <taxon>Lamiales</taxon>
        <taxon>Orobanchaceae</taxon>
        <taxon>Buchnereae</taxon>
        <taxon>Striga</taxon>
    </lineage>
</organism>
<dbReference type="GO" id="GO:0006780">
    <property type="term" value="P:uroporphyrinogen III biosynthetic process"/>
    <property type="evidence" value="ECO:0007669"/>
    <property type="project" value="UniProtKB-UniRule"/>
</dbReference>
<evidence type="ECO:0000313" key="10">
    <source>
        <dbReference type="Proteomes" id="UP000325081"/>
    </source>
</evidence>
<dbReference type="EMBL" id="BKCP01005150">
    <property type="protein sequence ID" value="GER36349.1"/>
    <property type="molecule type" value="Genomic_DNA"/>
</dbReference>
<keyword evidence="10" id="KW-1185">Reference proteome</keyword>
<accession>A0A5A7PU52</accession>
<evidence type="ECO:0000256" key="2">
    <source>
        <dbReference type="ARBA" id="ARBA00008133"/>
    </source>
</evidence>
<keyword evidence="5 7" id="KW-0627">Porphyrin biosynthesis</keyword>
<evidence type="ECO:0000259" key="8">
    <source>
        <dbReference type="Pfam" id="PF02602"/>
    </source>
</evidence>
<evidence type="ECO:0000256" key="5">
    <source>
        <dbReference type="ARBA" id="ARBA00023244"/>
    </source>
</evidence>
<name>A0A5A7PU52_STRAF</name>
<comment type="catalytic activity">
    <reaction evidence="6 7">
        <text>hydroxymethylbilane = uroporphyrinogen III + H2O</text>
        <dbReference type="Rhea" id="RHEA:18965"/>
        <dbReference type="ChEBI" id="CHEBI:15377"/>
        <dbReference type="ChEBI" id="CHEBI:57308"/>
        <dbReference type="ChEBI" id="CHEBI:57845"/>
        <dbReference type="EC" id="4.2.1.75"/>
    </reaction>
</comment>
<dbReference type="PANTHER" id="PTHR38042">
    <property type="entry name" value="UROPORPHYRINOGEN-III SYNTHASE, CHLOROPLASTIC"/>
    <property type="match status" value="1"/>
</dbReference>
<dbReference type="AlphaFoldDB" id="A0A5A7PU52"/>
<dbReference type="InterPro" id="IPR036108">
    <property type="entry name" value="4pyrrol_syn_uPrphyn_synt_sf"/>
</dbReference>